<dbReference type="GO" id="GO:0008170">
    <property type="term" value="F:N-methyltransferase activity"/>
    <property type="evidence" value="ECO:0007669"/>
    <property type="project" value="InterPro"/>
</dbReference>
<feature type="binding site" evidence="5">
    <location>
        <position position="283"/>
    </location>
    <ligand>
        <name>substrate</name>
    </ligand>
</feature>
<reference evidence="7" key="2">
    <citation type="journal article" date="2017" name="Sci. Adv.">
        <title>A tail of two voltages: Proteomic comparison of the three electric organs of the electric eel.</title>
        <authorList>
            <person name="Traeger L.L."/>
            <person name="Sabat G."/>
            <person name="Barrett-Wilt G.A."/>
            <person name="Wells G.B."/>
            <person name="Sussman M.R."/>
        </authorList>
    </citation>
    <scope>NUCLEOTIDE SEQUENCE [LARGE SCALE GENOMIC DNA]</scope>
</reference>
<reference evidence="7" key="1">
    <citation type="journal article" date="2014" name="Science">
        <title>Nonhuman genetics. Genomic basis for the convergent evolution of electric organs.</title>
        <authorList>
            <person name="Gallant J.R."/>
            <person name="Traeger L.L."/>
            <person name="Volkening J.D."/>
            <person name="Moffett H."/>
            <person name="Chen P.H."/>
            <person name="Novina C.D."/>
            <person name="Phillips G.N.Jr."/>
            <person name="Anand R."/>
            <person name="Wells G.B."/>
            <person name="Pinch M."/>
            <person name="Guth R."/>
            <person name="Unguez G.A."/>
            <person name="Albert J.S."/>
            <person name="Zakon H.H."/>
            <person name="Samanta M.P."/>
            <person name="Sussman M.R."/>
        </authorList>
    </citation>
    <scope>NUCLEOTIDE SEQUENCE [LARGE SCALE GENOMIC DNA]</scope>
</reference>
<reference evidence="6" key="5">
    <citation type="submission" date="2025-09" db="UniProtKB">
        <authorList>
            <consortium name="Ensembl"/>
        </authorList>
    </citation>
    <scope>IDENTIFICATION</scope>
</reference>
<dbReference type="Proteomes" id="UP000314983">
    <property type="component" value="Chromosome 2"/>
</dbReference>
<dbReference type="RefSeq" id="XP_026878411.2">
    <property type="nucleotide sequence ID" value="XM_027022610.2"/>
</dbReference>
<dbReference type="PROSITE" id="PS51597">
    <property type="entry name" value="SAM_HNMT"/>
    <property type="match status" value="1"/>
</dbReference>
<dbReference type="FunFam" id="3.40.50.150:FF:000118">
    <property type="entry name" value="Histamine N-methyltransferase"/>
    <property type="match status" value="1"/>
</dbReference>
<dbReference type="Ensembl" id="ENSEEET00000015372.2">
    <property type="protein sequence ID" value="ENSEEEP00000015193.2"/>
    <property type="gene ID" value="ENSEEEG00000007572.2"/>
</dbReference>
<dbReference type="PIRSF" id="PIRSF016616">
    <property type="entry name" value="HHMT"/>
    <property type="match status" value="1"/>
</dbReference>
<feature type="binding site" evidence="5">
    <location>
        <position position="28"/>
    </location>
    <ligand>
        <name>substrate</name>
    </ligand>
</feature>
<evidence type="ECO:0000256" key="2">
    <source>
        <dbReference type="ARBA" id="ARBA00022603"/>
    </source>
</evidence>
<keyword evidence="3" id="KW-0808">Transferase</keyword>
<dbReference type="AlphaFoldDB" id="A0A4W4EUA3"/>
<evidence type="ECO:0008006" key="8">
    <source>
        <dbReference type="Google" id="ProtNLM"/>
    </source>
</evidence>
<reference evidence="6" key="3">
    <citation type="submission" date="2020-05" db="EMBL/GenBank/DDBJ databases">
        <title>Electrophorus electricus (electric eel) genome, fEleEle1, primary haplotype.</title>
        <authorList>
            <person name="Myers G."/>
            <person name="Meyer A."/>
            <person name="Fedrigo O."/>
            <person name="Formenti G."/>
            <person name="Rhie A."/>
            <person name="Tracey A."/>
            <person name="Sims Y."/>
            <person name="Jarvis E.D."/>
        </authorList>
    </citation>
    <scope>NUCLEOTIDE SEQUENCE [LARGE SCALE GENOMIC DNA]</scope>
</reference>
<evidence type="ECO:0000313" key="6">
    <source>
        <dbReference type="Ensembl" id="ENSEEEP00000015193.2"/>
    </source>
</evidence>
<keyword evidence="7" id="KW-1185">Reference proteome</keyword>
<gene>
    <name evidence="6" type="primary">HNMT</name>
</gene>
<evidence type="ECO:0000256" key="5">
    <source>
        <dbReference type="PIRSR" id="PIRSR016616-2"/>
    </source>
</evidence>
<accession>A0A4W4EUA3</accession>
<protein>
    <recommendedName>
        <fullName evidence="8">Histamine N-methyltransferase</fullName>
    </recommendedName>
</protein>
<reference evidence="6" key="4">
    <citation type="submission" date="2025-08" db="UniProtKB">
        <authorList>
            <consortium name="Ensembl"/>
        </authorList>
    </citation>
    <scope>IDENTIFICATION</scope>
</reference>
<dbReference type="GO" id="GO:0032259">
    <property type="term" value="P:methylation"/>
    <property type="evidence" value="ECO:0007669"/>
    <property type="project" value="UniProtKB-KW"/>
</dbReference>
<dbReference type="GeneID" id="113585227"/>
<comment type="subunit">
    <text evidence="1">Monomer.</text>
</comment>
<organism evidence="6 7">
    <name type="scientific">Electrophorus electricus</name>
    <name type="common">Electric eel</name>
    <name type="synonym">Gymnotus electricus</name>
    <dbReference type="NCBI Taxonomy" id="8005"/>
    <lineage>
        <taxon>Eukaryota</taxon>
        <taxon>Metazoa</taxon>
        <taxon>Chordata</taxon>
        <taxon>Craniata</taxon>
        <taxon>Vertebrata</taxon>
        <taxon>Euteleostomi</taxon>
        <taxon>Actinopterygii</taxon>
        <taxon>Neopterygii</taxon>
        <taxon>Teleostei</taxon>
        <taxon>Ostariophysi</taxon>
        <taxon>Gymnotiformes</taxon>
        <taxon>Gymnotoidei</taxon>
        <taxon>Gymnotidae</taxon>
        <taxon>Electrophorus</taxon>
    </lineage>
</organism>
<evidence type="ECO:0000256" key="1">
    <source>
        <dbReference type="ARBA" id="ARBA00011245"/>
    </source>
</evidence>
<sequence>MAAPLPSLVDDNPRYMKSFQVFLDSSSEHQSIKAFINGPLAEILASIVKGKTALNVMGVGSGSGEIDLEILRQLQLQHPGAKVDNEVVEPSSDMLQKYKDLVAKTPDLDHVTFTWNNMKTSELEKDWKERNPEKKMDFIHMIQALYYVEDTEAAILFFQSLLEKNGKLLLILVSGEGSWAKLWKTYGLQFGKTDISQSVTMGDIRSLLDSRRIPYQKHELPSKMDITSCFTSGDEKGELLLDFLTEVPDFSKNASPELRAGVLDLLRGPDCTQEVDGRIIFNNNLEALLLGP</sequence>
<dbReference type="GeneTree" id="ENSGT00390000002862"/>
<dbReference type="InterPro" id="IPR029063">
    <property type="entry name" value="SAM-dependent_MTases_sf"/>
</dbReference>
<evidence type="ECO:0000256" key="3">
    <source>
        <dbReference type="ARBA" id="ARBA00022679"/>
    </source>
</evidence>
<dbReference type="OMA" id="KNIKFAW"/>
<dbReference type="SUPFAM" id="SSF53335">
    <property type="entry name" value="S-adenosyl-L-methionine-dependent methyltransferases"/>
    <property type="match status" value="1"/>
</dbReference>
<keyword evidence="2" id="KW-0489">Methyltransferase</keyword>
<dbReference type="InterPro" id="IPR016673">
    <property type="entry name" value="HHMT-like"/>
</dbReference>
<dbReference type="Gene3D" id="3.40.50.150">
    <property type="entry name" value="Vaccinia Virus protein VP39"/>
    <property type="match status" value="1"/>
</dbReference>
<proteinExistence type="predicted"/>
<dbReference type="Pfam" id="PF13489">
    <property type="entry name" value="Methyltransf_23"/>
    <property type="match status" value="1"/>
</dbReference>
<keyword evidence="4" id="KW-0949">S-adenosyl-L-methionine</keyword>
<dbReference type="RefSeq" id="XP_026878420.2">
    <property type="nucleotide sequence ID" value="XM_027022619.2"/>
</dbReference>
<evidence type="ECO:0000313" key="7">
    <source>
        <dbReference type="Proteomes" id="UP000314983"/>
    </source>
</evidence>
<name>A0A4W4EUA3_ELEEL</name>
<evidence type="ECO:0000256" key="4">
    <source>
        <dbReference type="ARBA" id="ARBA00022691"/>
    </source>
</evidence>